<name>A0A075JKH6_9MICO</name>
<dbReference type="GO" id="GO:0022900">
    <property type="term" value="P:electron transport chain"/>
    <property type="evidence" value="ECO:0007669"/>
    <property type="project" value="InterPro"/>
</dbReference>
<keyword evidence="6 10" id="KW-1278">Translocase</keyword>
<evidence type="ECO:0000256" key="3">
    <source>
        <dbReference type="ARBA" id="ARBA00006870"/>
    </source>
</evidence>
<evidence type="ECO:0000256" key="5">
    <source>
        <dbReference type="ARBA" id="ARBA00022692"/>
    </source>
</evidence>
<evidence type="ECO:0000256" key="9">
    <source>
        <dbReference type="ARBA" id="ARBA00047816"/>
    </source>
</evidence>
<dbReference type="OrthoDB" id="5244617at2"/>
<feature type="transmembrane region" description="Helical" evidence="11">
    <location>
        <begin position="88"/>
        <end position="121"/>
    </location>
</feature>
<comment type="subunit">
    <text evidence="10">Associates with subunits I, II and III to form cytochrome c oxidase.</text>
</comment>
<organism evidence="12 13">
    <name type="scientific">Dermacoccus nishinomiyaensis</name>
    <dbReference type="NCBI Taxonomy" id="1274"/>
    <lineage>
        <taxon>Bacteria</taxon>
        <taxon>Bacillati</taxon>
        <taxon>Actinomycetota</taxon>
        <taxon>Actinomycetes</taxon>
        <taxon>Micrococcales</taxon>
        <taxon>Dermacoccaceae</taxon>
        <taxon>Dermacoccus</taxon>
    </lineage>
</organism>
<dbReference type="eggNOG" id="ENOG5031SSV">
    <property type="taxonomic scope" value="Bacteria"/>
</dbReference>
<dbReference type="InterPro" id="IPR021050">
    <property type="entry name" value="Cyt_c_oxidase_su4_actinobac"/>
</dbReference>
<comment type="similarity">
    <text evidence="3 10">Belongs to the cytochrome c oxidase bacterial subunit CtaF family.</text>
</comment>
<dbReference type="Proteomes" id="UP000027986">
    <property type="component" value="Chromosome"/>
</dbReference>
<dbReference type="EC" id="7.1.1.9" evidence="10"/>
<keyword evidence="8 10" id="KW-0472">Membrane</keyword>
<comment type="function">
    <text evidence="1 10">Part of cytochrome c oxidase, its function is unknown.</text>
</comment>
<dbReference type="GO" id="GO:0005886">
    <property type="term" value="C:plasma membrane"/>
    <property type="evidence" value="ECO:0007669"/>
    <property type="project" value="UniProtKB-SubCell"/>
</dbReference>
<feature type="transmembrane region" description="Helical" evidence="11">
    <location>
        <begin position="7"/>
        <end position="25"/>
    </location>
</feature>
<comment type="catalytic activity">
    <reaction evidence="9 10">
        <text>4 Fe(II)-[cytochrome c] + O2 + 8 H(+)(in) = 4 Fe(III)-[cytochrome c] + 2 H2O + 4 H(+)(out)</text>
        <dbReference type="Rhea" id="RHEA:11436"/>
        <dbReference type="Rhea" id="RHEA-COMP:10350"/>
        <dbReference type="Rhea" id="RHEA-COMP:14399"/>
        <dbReference type="ChEBI" id="CHEBI:15377"/>
        <dbReference type="ChEBI" id="CHEBI:15378"/>
        <dbReference type="ChEBI" id="CHEBI:15379"/>
        <dbReference type="ChEBI" id="CHEBI:29033"/>
        <dbReference type="ChEBI" id="CHEBI:29034"/>
        <dbReference type="EC" id="7.1.1.9"/>
    </reaction>
</comment>
<keyword evidence="4 10" id="KW-1003">Cell membrane</keyword>
<evidence type="ECO:0000256" key="8">
    <source>
        <dbReference type="ARBA" id="ARBA00023136"/>
    </source>
</evidence>
<evidence type="ECO:0000256" key="7">
    <source>
        <dbReference type="ARBA" id="ARBA00022989"/>
    </source>
</evidence>
<dbReference type="Pfam" id="PF12270">
    <property type="entry name" value="Cyt_c_ox_IV"/>
    <property type="match status" value="1"/>
</dbReference>
<dbReference type="HOGENOM" id="CLU_145919_0_0_11"/>
<dbReference type="AlphaFoldDB" id="A0A075JKH6"/>
<reference evidence="12 13" key="1">
    <citation type="submission" date="2014-07" db="EMBL/GenBank/DDBJ databases">
        <title>Genome Sequencing of Dermacoccus nishinomiyaensis.</title>
        <authorList>
            <person name="Hong K.W."/>
            <person name="Chan K.G."/>
        </authorList>
    </citation>
    <scope>NUCLEOTIDE SEQUENCE [LARGE SCALE GENOMIC DNA]</scope>
    <source>
        <strain evidence="12 13">M25</strain>
    </source>
</reference>
<protein>
    <recommendedName>
        <fullName evidence="10">Cytochrome c oxidase polypeptide 4</fullName>
        <ecNumber evidence="10">7.1.1.9</ecNumber>
    </recommendedName>
    <alternativeName>
        <fullName evidence="10">Cytochrome aa3 subunit 4</fullName>
    </alternativeName>
    <alternativeName>
        <fullName evidence="10">Cytochrome c oxidase polypeptide IV</fullName>
    </alternativeName>
</protein>
<evidence type="ECO:0000313" key="12">
    <source>
        <dbReference type="EMBL" id="AIF40583.1"/>
    </source>
</evidence>
<dbReference type="PIRSF" id="PIRSF017385">
    <property type="entry name" value="CtaF"/>
    <property type="match status" value="1"/>
</dbReference>
<dbReference type="GO" id="GO:0004129">
    <property type="term" value="F:cytochrome-c oxidase activity"/>
    <property type="evidence" value="ECO:0007669"/>
    <property type="project" value="UniProtKB-EC"/>
</dbReference>
<dbReference type="GeneID" id="41840747"/>
<dbReference type="RefSeq" id="WP_038567787.1">
    <property type="nucleotide sequence ID" value="NZ_CP008889.1"/>
</dbReference>
<proteinExistence type="inferred from homology"/>
<evidence type="ECO:0000256" key="11">
    <source>
        <dbReference type="SAM" id="Phobius"/>
    </source>
</evidence>
<evidence type="ECO:0000256" key="2">
    <source>
        <dbReference type="ARBA" id="ARBA00004651"/>
    </source>
</evidence>
<feature type="transmembrane region" description="Helical" evidence="11">
    <location>
        <begin position="31"/>
        <end position="53"/>
    </location>
</feature>
<dbReference type="KEGG" id="dni:HX89_06095"/>
<evidence type="ECO:0000313" key="13">
    <source>
        <dbReference type="Proteomes" id="UP000027986"/>
    </source>
</evidence>
<keyword evidence="13" id="KW-1185">Reference proteome</keyword>
<dbReference type="EMBL" id="CP008889">
    <property type="protein sequence ID" value="AIF40583.1"/>
    <property type="molecule type" value="Genomic_DNA"/>
</dbReference>
<evidence type="ECO:0000256" key="1">
    <source>
        <dbReference type="ARBA" id="ARBA00002536"/>
    </source>
</evidence>
<keyword evidence="7 11" id="KW-1133">Transmembrane helix</keyword>
<evidence type="ECO:0000256" key="10">
    <source>
        <dbReference type="PIRNR" id="PIRNR017385"/>
    </source>
</evidence>
<evidence type="ECO:0000256" key="6">
    <source>
        <dbReference type="ARBA" id="ARBA00022967"/>
    </source>
</evidence>
<evidence type="ECO:0000256" key="4">
    <source>
        <dbReference type="ARBA" id="ARBA00022475"/>
    </source>
</evidence>
<keyword evidence="5 11" id="KW-0812">Transmembrane</keyword>
<accession>A0A075JKH6</accession>
<sequence>MKTSYKLFLVLGLFYLPLIFIYGHFSHWDEPVGVVGLALSTGFGLMIAGYFAVTDRKLGAGPSDRPEGEISEVSGEQGFFSPHSWTPLWLAAAIALLAFGMAVGWWIVFIAAPLVCVAVVLWTFEYFSGEHAI</sequence>
<gene>
    <name evidence="12" type="ORF">HX89_06095</name>
</gene>
<comment type="subcellular location">
    <subcellularLocation>
        <location evidence="2">Cell membrane</location>
        <topology evidence="2">Multi-pass membrane protein</topology>
    </subcellularLocation>
</comment>